<dbReference type="PRINTS" id="PR00455">
    <property type="entry name" value="HTHTETR"/>
</dbReference>
<organism evidence="6 7">
    <name type="scientific">Nocardiopsis alborubida</name>
    <dbReference type="NCBI Taxonomy" id="146802"/>
    <lineage>
        <taxon>Bacteria</taxon>
        <taxon>Bacillati</taxon>
        <taxon>Actinomycetota</taxon>
        <taxon>Actinomycetes</taxon>
        <taxon>Streptosporangiales</taxon>
        <taxon>Nocardiopsidaceae</taxon>
        <taxon>Nocardiopsis</taxon>
    </lineage>
</organism>
<dbReference type="Gene3D" id="1.10.357.10">
    <property type="entry name" value="Tetracycline Repressor, domain 2"/>
    <property type="match status" value="1"/>
</dbReference>
<dbReference type="Gene3D" id="1.10.10.60">
    <property type="entry name" value="Homeodomain-like"/>
    <property type="match status" value="1"/>
</dbReference>
<keyword evidence="1" id="KW-0805">Transcription regulation</keyword>
<gene>
    <name evidence="6" type="ORF">HGB44_25240</name>
</gene>
<dbReference type="InterPro" id="IPR036271">
    <property type="entry name" value="Tet_transcr_reg_TetR-rel_C_sf"/>
</dbReference>
<keyword evidence="7" id="KW-1185">Reference proteome</keyword>
<dbReference type="InterPro" id="IPR001647">
    <property type="entry name" value="HTH_TetR"/>
</dbReference>
<feature type="DNA-binding region" description="H-T-H motif" evidence="4">
    <location>
        <begin position="37"/>
        <end position="56"/>
    </location>
</feature>
<dbReference type="SUPFAM" id="SSF48498">
    <property type="entry name" value="Tetracyclin repressor-like, C-terminal domain"/>
    <property type="match status" value="1"/>
</dbReference>
<evidence type="ECO:0000256" key="4">
    <source>
        <dbReference type="PROSITE-ProRule" id="PRU00335"/>
    </source>
</evidence>
<dbReference type="SUPFAM" id="SSF46689">
    <property type="entry name" value="Homeodomain-like"/>
    <property type="match status" value="1"/>
</dbReference>
<evidence type="ECO:0000313" key="6">
    <source>
        <dbReference type="EMBL" id="NKZ00949.1"/>
    </source>
</evidence>
<dbReference type="InterPro" id="IPR009057">
    <property type="entry name" value="Homeodomain-like_sf"/>
</dbReference>
<evidence type="ECO:0000256" key="1">
    <source>
        <dbReference type="ARBA" id="ARBA00023015"/>
    </source>
</evidence>
<dbReference type="GO" id="GO:0000976">
    <property type="term" value="F:transcription cis-regulatory region binding"/>
    <property type="evidence" value="ECO:0007669"/>
    <property type="project" value="TreeGrafter"/>
</dbReference>
<dbReference type="Pfam" id="PF00440">
    <property type="entry name" value="TetR_N"/>
    <property type="match status" value="1"/>
</dbReference>
<sequence>MAQRSGGGGRPRDTHIDTAVLDAVSDVLEEGGYRGLAIEQVARRAQVSKAAVYRRWPNRQLLVLAELERRMGRVEPPRTGCTLCDLDEALSLFARTFTCMGPEFFSPLLADCSGDAELHRRFMDTLFTPPRAAVRDALERARDRGDLRDDVDLTLAVDTLASLVHYRLLFGHAPVDGAEIGRAVTTLLRGLARDFTTLEAEAAGHASAGHGGEGTGE</sequence>
<evidence type="ECO:0000256" key="3">
    <source>
        <dbReference type="ARBA" id="ARBA00023163"/>
    </source>
</evidence>
<dbReference type="Proteomes" id="UP000553209">
    <property type="component" value="Unassembled WGS sequence"/>
</dbReference>
<accession>A0A7X6MJK1</accession>
<dbReference type="InterPro" id="IPR050109">
    <property type="entry name" value="HTH-type_TetR-like_transc_reg"/>
</dbReference>
<dbReference type="GO" id="GO:0003700">
    <property type="term" value="F:DNA-binding transcription factor activity"/>
    <property type="evidence" value="ECO:0007669"/>
    <property type="project" value="TreeGrafter"/>
</dbReference>
<evidence type="ECO:0000259" key="5">
    <source>
        <dbReference type="PROSITE" id="PS50977"/>
    </source>
</evidence>
<name>A0A7X6MJK1_9ACTN</name>
<dbReference type="PANTHER" id="PTHR30055:SF148">
    <property type="entry name" value="TETR-FAMILY TRANSCRIPTIONAL REGULATOR"/>
    <property type="match status" value="1"/>
</dbReference>
<keyword evidence="3" id="KW-0804">Transcription</keyword>
<dbReference type="EMBL" id="JAAXPG010000029">
    <property type="protein sequence ID" value="NKZ00949.1"/>
    <property type="molecule type" value="Genomic_DNA"/>
</dbReference>
<dbReference type="InterPro" id="IPR011075">
    <property type="entry name" value="TetR_C"/>
</dbReference>
<proteinExistence type="predicted"/>
<protein>
    <submittedName>
        <fullName evidence="6">TetR/AcrR family transcriptional regulator</fullName>
    </submittedName>
</protein>
<keyword evidence="2 4" id="KW-0238">DNA-binding</keyword>
<evidence type="ECO:0000256" key="2">
    <source>
        <dbReference type="ARBA" id="ARBA00023125"/>
    </source>
</evidence>
<dbReference type="AlphaFoldDB" id="A0A7X6MJK1"/>
<dbReference type="Pfam" id="PF16859">
    <property type="entry name" value="TetR_C_11"/>
    <property type="match status" value="1"/>
</dbReference>
<reference evidence="6 7" key="1">
    <citation type="submission" date="2020-04" db="EMBL/GenBank/DDBJ databases">
        <title>MicrobeNet Type strains.</title>
        <authorList>
            <person name="Nicholson A.C."/>
        </authorList>
    </citation>
    <scope>NUCLEOTIDE SEQUENCE [LARGE SCALE GENOMIC DNA]</scope>
    <source>
        <strain evidence="6 7">ATCC 23612</strain>
    </source>
</reference>
<comment type="caution">
    <text evidence="6">The sequence shown here is derived from an EMBL/GenBank/DDBJ whole genome shotgun (WGS) entry which is preliminary data.</text>
</comment>
<dbReference type="PROSITE" id="PS50977">
    <property type="entry name" value="HTH_TETR_2"/>
    <property type="match status" value="1"/>
</dbReference>
<feature type="domain" description="HTH tetR-type" evidence="5">
    <location>
        <begin position="14"/>
        <end position="74"/>
    </location>
</feature>
<evidence type="ECO:0000313" key="7">
    <source>
        <dbReference type="Proteomes" id="UP000553209"/>
    </source>
</evidence>
<dbReference type="PANTHER" id="PTHR30055">
    <property type="entry name" value="HTH-TYPE TRANSCRIPTIONAL REGULATOR RUTR"/>
    <property type="match status" value="1"/>
</dbReference>